<dbReference type="InterPro" id="IPR036259">
    <property type="entry name" value="MFS_trans_sf"/>
</dbReference>
<evidence type="ECO:0000256" key="7">
    <source>
        <dbReference type="SAM" id="Phobius"/>
    </source>
</evidence>
<feature type="transmembrane region" description="Helical" evidence="7">
    <location>
        <begin position="259"/>
        <end position="281"/>
    </location>
</feature>
<dbReference type="Proteomes" id="UP000216164">
    <property type="component" value="Unassembled WGS sequence"/>
</dbReference>
<sequence length="413" mass="43285">MPGSTAMSSRMPASFWPLALLGFIVPSATILQTLAVAWQLSKTGAITSVLPTMVALGAATRIASGIPLGHWVRVKGANTSCFMALWIEVGVLLGMGIVLSGIGSIWLLVPLEIASALAVTGFLISRQTLLKEMLAESHGREAASGVNRALTYASKLVLPVVGGSLLIFIDAYVALLCCSAVLALSAMLLRSSIFRCQSSCQNPAGKDDFIGGIRKTLSFYSGSPEALDAVILMALFNFVLAPLTVIIPMHVSKLPFATSLSLGLSEASLGAGAVCGAILFARLRTGSPKHASLPVAGASLALLVSAQPEITFGYQLFNLSLFALAMSVAYSGSLIDSLLIRLIPSNLYATIVGVQILLVGVSYPLGLCVSSWFLKSERFVAIIAGYNAALALFAFALLHAREITRCSANRHPT</sequence>
<keyword evidence="4 7" id="KW-0812">Transmembrane</keyword>
<keyword evidence="2" id="KW-0813">Transport</keyword>
<keyword evidence="6 7" id="KW-0472">Membrane</keyword>
<evidence type="ECO:0000256" key="1">
    <source>
        <dbReference type="ARBA" id="ARBA00004651"/>
    </source>
</evidence>
<dbReference type="PANTHER" id="PTHR43266:SF2">
    <property type="entry name" value="MAJOR FACILITATOR SUPERFAMILY (MFS) PROFILE DOMAIN-CONTAINING PROTEIN"/>
    <property type="match status" value="1"/>
</dbReference>
<feature type="transmembrane region" description="Helical" evidence="7">
    <location>
        <begin position="293"/>
        <end position="310"/>
    </location>
</feature>
<name>A0AAP7ZIB7_RALSL</name>
<evidence type="ECO:0000256" key="6">
    <source>
        <dbReference type="ARBA" id="ARBA00023136"/>
    </source>
</evidence>
<feature type="transmembrane region" description="Helical" evidence="7">
    <location>
        <begin position="165"/>
        <end position="189"/>
    </location>
</feature>
<keyword evidence="3" id="KW-1003">Cell membrane</keyword>
<evidence type="ECO:0000256" key="3">
    <source>
        <dbReference type="ARBA" id="ARBA00022475"/>
    </source>
</evidence>
<accession>A0AAP7ZIB7</accession>
<feature type="transmembrane region" description="Helical" evidence="7">
    <location>
        <begin position="84"/>
        <end position="109"/>
    </location>
</feature>
<proteinExistence type="predicted"/>
<evidence type="ECO:0000256" key="2">
    <source>
        <dbReference type="ARBA" id="ARBA00022448"/>
    </source>
</evidence>
<evidence type="ECO:0000256" key="4">
    <source>
        <dbReference type="ARBA" id="ARBA00022692"/>
    </source>
</evidence>
<dbReference type="EMBL" id="NCTK01000002">
    <property type="protein sequence ID" value="OYQ09452.1"/>
    <property type="molecule type" value="Genomic_DNA"/>
</dbReference>
<feature type="transmembrane region" description="Helical" evidence="7">
    <location>
        <begin position="316"/>
        <end position="335"/>
    </location>
</feature>
<protein>
    <submittedName>
        <fullName evidence="8">MFS transporter</fullName>
    </submittedName>
</protein>
<comment type="subcellular location">
    <subcellularLocation>
        <location evidence="1">Cell membrane</location>
        <topology evidence="1">Multi-pass membrane protein</topology>
    </subcellularLocation>
</comment>
<dbReference type="GO" id="GO:0005886">
    <property type="term" value="C:plasma membrane"/>
    <property type="evidence" value="ECO:0007669"/>
    <property type="project" value="UniProtKB-SubCell"/>
</dbReference>
<evidence type="ECO:0000313" key="8">
    <source>
        <dbReference type="EMBL" id="OYQ09452.1"/>
    </source>
</evidence>
<reference evidence="8 9" key="1">
    <citation type="submission" date="2017-04" db="EMBL/GenBank/DDBJ databases">
        <title>Genome Announcement: Closed genomes of Ralstonia solanacearum strains K60, UW551, and UW700.</title>
        <authorList>
            <person name="Hayes M."/>
            <person name="Macintyre A.M."/>
            <person name="Allen C."/>
        </authorList>
    </citation>
    <scope>NUCLEOTIDE SEQUENCE [LARGE SCALE GENOMIC DNA]</scope>
    <source>
        <strain evidence="8 9">UW25</strain>
    </source>
</reference>
<feature type="transmembrane region" description="Helical" evidence="7">
    <location>
        <begin position="53"/>
        <end position="72"/>
    </location>
</feature>
<dbReference type="PANTHER" id="PTHR43266">
    <property type="entry name" value="MACROLIDE-EFFLUX PROTEIN"/>
    <property type="match status" value="1"/>
</dbReference>
<organism evidence="8 9">
    <name type="scientific">Ralstonia solanacearum K60</name>
    <dbReference type="NCBI Taxonomy" id="1091042"/>
    <lineage>
        <taxon>Bacteria</taxon>
        <taxon>Pseudomonadati</taxon>
        <taxon>Pseudomonadota</taxon>
        <taxon>Betaproteobacteria</taxon>
        <taxon>Burkholderiales</taxon>
        <taxon>Burkholderiaceae</taxon>
        <taxon>Ralstonia</taxon>
        <taxon>Ralstonia solanacearum species complex</taxon>
    </lineage>
</organism>
<feature type="transmembrane region" description="Helical" evidence="7">
    <location>
        <begin position="379"/>
        <end position="400"/>
    </location>
</feature>
<dbReference type="SUPFAM" id="SSF103473">
    <property type="entry name" value="MFS general substrate transporter"/>
    <property type="match status" value="1"/>
</dbReference>
<evidence type="ECO:0000256" key="5">
    <source>
        <dbReference type="ARBA" id="ARBA00022989"/>
    </source>
</evidence>
<gene>
    <name evidence="8" type="ORF">B7R77_21280</name>
</gene>
<feature type="transmembrane region" description="Helical" evidence="7">
    <location>
        <begin position="226"/>
        <end position="247"/>
    </location>
</feature>
<evidence type="ECO:0000313" key="9">
    <source>
        <dbReference type="Proteomes" id="UP000216164"/>
    </source>
</evidence>
<feature type="transmembrane region" description="Helical" evidence="7">
    <location>
        <begin position="347"/>
        <end position="373"/>
    </location>
</feature>
<keyword evidence="5 7" id="KW-1133">Transmembrane helix</keyword>
<dbReference type="AlphaFoldDB" id="A0AAP7ZIB7"/>
<comment type="caution">
    <text evidence="8">The sequence shown here is derived from an EMBL/GenBank/DDBJ whole genome shotgun (WGS) entry which is preliminary data.</text>
</comment>